<name>B8GF64_METPE</name>
<dbReference type="GO" id="GO:0008381">
    <property type="term" value="F:mechanosensitive monoatomic ion channel activity"/>
    <property type="evidence" value="ECO:0007669"/>
    <property type="project" value="TreeGrafter"/>
</dbReference>
<keyword evidence="2 5" id="KW-0812">Transmembrane</keyword>
<dbReference type="PANTHER" id="PTHR30266">
    <property type="entry name" value="MECHANOSENSITIVE CHANNEL MSCL"/>
    <property type="match status" value="1"/>
</dbReference>
<dbReference type="InterPro" id="IPR037673">
    <property type="entry name" value="MSC/AndL"/>
</dbReference>
<keyword evidence="3 5" id="KW-1133">Transmembrane helix</keyword>
<comment type="subcellular location">
    <subcellularLocation>
        <location evidence="1">Membrane</location>
        <topology evidence="1">Multi-pass membrane protein</topology>
    </subcellularLocation>
</comment>
<dbReference type="PANTHER" id="PTHR30266:SF2">
    <property type="entry name" value="LARGE-CONDUCTANCE MECHANOSENSITIVE CHANNEL"/>
    <property type="match status" value="1"/>
</dbReference>
<evidence type="ECO:0000313" key="6">
    <source>
        <dbReference type="EMBL" id="ACL17870.1"/>
    </source>
</evidence>
<proteinExistence type="predicted"/>
<keyword evidence="7" id="KW-1185">Reference proteome</keyword>
<dbReference type="Proteomes" id="UP000002457">
    <property type="component" value="Chromosome"/>
</dbReference>
<evidence type="ECO:0000256" key="3">
    <source>
        <dbReference type="ARBA" id="ARBA00022989"/>
    </source>
</evidence>
<evidence type="ECO:0000256" key="1">
    <source>
        <dbReference type="ARBA" id="ARBA00004141"/>
    </source>
</evidence>
<keyword evidence="4 5" id="KW-0472">Membrane</keyword>
<dbReference type="HOGENOM" id="CLU_095787_4_1_2"/>
<dbReference type="AlphaFoldDB" id="B8GF64"/>
<dbReference type="STRING" id="521011.Mpal_2600"/>
<evidence type="ECO:0000256" key="2">
    <source>
        <dbReference type="ARBA" id="ARBA00022692"/>
    </source>
</evidence>
<dbReference type="SUPFAM" id="SSF81330">
    <property type="entry name" value="Gated mechanosensitive channel"/>
    <property type="match status" value="1"/>
</dbReference>
<dbReference type="EMBL" id="CP001338">
    <property type="protein sequence ID" value="ACL17870.1"/>
    <property type="molecule type" value="Genomic_DNA"/>
</dbReference>
<dbReference type="Gene3D" id="1.10.1200.120">
    <property type="entry name" value="Large-conductance mechanosensitive channel, MscL, domain 1"/>
    <property type="match status" value="1"/>
</dbReference>
<dbReference type="KEGG" id="mpl:Mpal_2600"/>
<dbReference type="RefSeq" id="WP_012619189.1">
    <property type="nucleotide sequence ID" value="NC_011832.1"/>
</dbReference>
<evidence type="ECO:0000256" key="5">
    <source>
        <dbReference type="SAM" id="Phobius"/>
    </source>
</evidence>
<dbReference type="GO" id="GO:0016020">
    <property type="term" value="C:membrane"/>
    <property type="evidence" value="ECO:0007669"/>
    <property type="project" value="UniProtKB-SubCell"/>
</dbReference>
<evidence type="ECO:0000313" key="7">
    <source>
        <dbReference type="Proteomes" id="UP000002457"/>
    </source>
</evidence>
<protein>
    <submittedName>
        <fullName evidence="6">Large-conductance mechanosensitive channel-like protein</fullName>
    </submittedName>
</protein>
<organism evidence="6 7">
    <name type="scientific">Methanosphaerula palustris (strain ATCC BAA-1556 / DSM 19958 / E1-9c)</name>
    <dbReference type="NCBI Taxonomy" id="521011"/>
    <lineage>
        <taxon>Archaea</taxon>
        <taxon>Methanobacteriati</taxon>
        <taxon>Methanobacteriota</taxon>
        <taxon>Stenosarchaea group</taxon>
        <taxon>Methanomicrobia</taxon>
        <taxon>Methanomicrobiales</taxon>
        <taxon>Methanoregulaceae</taxon>
        <taxon>Methanosphaerula</taxon>
    </lineage>
</organism>
<reference evidence="6 7" key="1">
    <citation type="journal article" date="2015" name="Genome Announc.">
        <title>Complete Genome Sequence of Methanosphaerula palustris E1-9CT, a Hydrogenotrophic Methanogen Isolated from a Minerotrophic Fen Peatland.</title>
        <authorList>
            <person name="Cadillo-Quiroz H."/>
            <person name="Browne P."/>
            <person name="Kyrpides N."/>
            <person name="Woyke T."/>
            <person name="Goodwin L."/>
            <person name="Detter C."/>
            <person name="Yavitt J.B."/>
            <person name="Zinder S.H."/>
        </authorList>
    </citation>
    <scope>NUCLEOTIDE SEQUENCE [LARGE SCALE GENOMIC DNA]</scope>
    <source>
        <strain evidence="7">ATCC BAA-1556 / DSM 19958 / E1-9c</strain>
    </source>
</reference>
<evidence type="ECO:0000256" key="4">
    <source>
        <dbReference type="ARBA" id="ARBA00023136"/>
    </source>
</evidence>
<dbReference type="Pfam" id="PF01741">
    <property type="entry name" value="MscL"/>
    <property type="match status" value="1"/>
</dbReference>
<dbReference type="InterPro" id="IPR036019">
    <property type="entry name" value="MscL_channel"/>
</dbReference>
<dbReference type="GeneID" id="7270730"/>
<accession>B8GF64</accession>
<dbReference type="eggNOG" id="arCOG05213">
    <property type="taxonomic scope" value="Archaea"/>
</dbReference>
<feature type="transmembrane region" description="Helical" evidence="5">
    <location>
        <begin position="66"/>
        <end position="92"/>
    </location>
</feature>
<feature type="transmembrane region" description="Helical" evidence="5">
    <location>
        <begin position="16"/>
        <end position="46"/>
    </location>
</feature>
<gene>
    <name evidence="6" type="ordered locus">Mpal_2600</name>
</gene>
<dbReference type="OrthoDB" id="137361at2157"/>
<sequence>MSLAEEFVAFLKQYQVIGLAVAFIMGVTATKVVTAAVNDLIMPIIAALLPDGDWKTAVLQLGPVKFLVGDFAGVLLEFVIIALVIFMIVKYLMKEDATEKR</sequence>